<keyword evidence="1" id="KW-0812">Transmembrane</keyword>
<dbReference type="KEGG" id="glz:GLAREA_10088"/>
<accession>S3DBB3</accession>
<organism evidence="2 3">
    <name type="scientific">Glarea lozoyensis (strain ATCC 20868 / MF5171)</name>
    <dbReference type="NCBI Taxonomy" id="1116229"/>
    <lineage>
        <taxon>Eukaryota</taxon>
        <taxon>Fungi</taxon>
        <taxon>Dikarya</taxon>
        <taxon>Ascomycota</taxon>
        <taxon>Pezizomycotina</taxon>
        <taxon>Leotiomycetes</taxon>
        <taxon>Helotiales</taxon>
        <taxon>Helotiaceae</taxon>
        <taxon>Glarea</taxon>
    </lineage>
</organism>
<evidence type="ECO:0000313" key="3">
    <source>
        <dbReference type="Proteomes" id="UP000016922"/>
    </source>
</evidence>
<dbReference type="AlphaFoldDB" id="S3DBB3"/>
<evidence type="ECO:0000256" key="1">
    <source>
        <dbReference type="SAM" id="Phobius"/>
    </source>
</evidence>
<keyword evidence="3" id="KW-1185">Reference proteome</keyword>
<gene>
    <name evidence="2" type="ORF">GLAREA_10088</name>
</gene>
<dbReference type="Proteomes" id="UP000016922">
    <property type="component" value="Unassembled WGS sequence"/>
</dbReference>
<evidence type="ECO:0000313" key="2">
    <source>
        <dbReference type="EMBL" id="EPE34394.1"/>
    </source>
</evidence>
<keyword evidence="1" id="KW-0472">Membrane</keyword>
<protein>
    <submittedName>
        <fullName evidence="2">Uncharacterized protein</fullName>
    </submittedName>
</protein>
<dbReference type="RefSeq" id="XP_008078329.1">
    <property type="nucleotide sequence ID" value="XM_008080138.1"/>
</dbReference>
<proteinExistence type="predicted"/>
<dbReference type="HOGENOM" id="CLU_2210308_0_0_1"/>
<dbReference type="EMBL" id="KE145356">
    <property type="protein sequence ID" value="EPE34394.1"/>
    <property type="molecule type" value="Genomic_DNA"/>
</dbReference>
<name>S3DBB3_GLAL2</name>
<sequence length="107" mass="11624">MRSPSISPHQIQQQNSDILPHTLSQLNEGTSAKQCGLFRSPPEGIFHERAAVYLTHMYSLHEYSFYLVILVHVGVELIHGATAILHQSALATSSSGANTAVNVSSRA</sequence>
<reference evidence="2 3" key="1">
    <citation type="journal article" date="2013" name="BMC Genomics">
        <title>Genomics-driven discovery of the pneumocandin biosynthetic gene cluster in the fungus Glarea lozoyensis.</title>
        <authorList>
            <person name="Chen L."/>
            <person name="Yue Q."/>
            <person name="Zhang X."/>
            <person name="Xiang M."/>
            <person name="Wang C."/>
            <person name="Li S."/>
            <person name="Che Y."/>
            <person name="Ortiz-Lopez F.J."/>
            <person name="Bills G.F."/>
            <person name="Liu X."/>
            <person name="An Z."/>
        </authorList>
    </citation>
    <scope>NUCLEOTIDE SEQUENCE [LARGE SCALE GENOMIC DNA]</scope>
    <source>
        <strain evidence="3">ATCC 20868 / MF5171</strain>
    </source>
</reference>
<keyword evidence="1" id="KW-1133">Transmembrane helix</keyword>
<dbReference type="GeneID" id="19469135"/>
<feature type="transmembrane region" description="Helical" evidence="1">
    <location>
        <begin position="63"/>
        <end position="85"/>
    </location>
</feature>